<feature type="region of interest" description="Disordered" evidence="1">
    <location>
        <begin position="92"/>
        <end position="122"/>
    </location>
</feature>
<sequence>MCGRRNAERHADKQADRHRVEHKEDRRLKMGGNHLRHRLAVIDGISEVSPQHLGGPAYKLYRQGLVYSQFCLHTGYFVRRRLFAEHHQRRVAGDHSYEDEHQNGDYDKRRQRREQPADRIINHSLSPPRQTVRRTYYLISARRICEYSFSHGLQQQRSIVRLSRSYIKEATVCHILYGSVEPVPECGCEQTDSG</sequence>
<reference evidence="2" key="1">
    <citation type="submission" date="2019-08" db="EMBL/GenBank/DDBJ databases">
        <authorList>
            <person name="Kucharzyk K."/>
            <person name="Murdoch R.W."/>
            <person name="Higgins S."/>
            <person name="Loffler F."/>
        </authorList>
    </citation>
    <scope>NUCLEOTIDE SEQUENCE</scope>
</reference>
<dbReference type="AlphaFoldDB" id="A0A645I4G2"/>
<feature type="region of interest" description="Disordered" evidence="1">
    <location>
        <begin position="1"/>
        <end position="23"/>
    </location>
</feature>
<feature type="compositionally biased region" description="Basic and acidic residues" evidence="1">
    <location>
        <begin position="92"/>
        <end position="121"/>
    </location>
</feature>
<proteinExistence type="predicted"/>
<comment type="caution">
    <text evidence="2">The sequence shown here is derived from an EMBL/GenBank/DDBJ whole genome shotgun (WGS) entry which is preliminary data.</text>
</comment>
<organism evidence="2">
    <name type="scientific">bioreactor metagenome</name>
    <dbReference type="NCBI Taxonomy" id="1076179"/>
    <lineage>
        <taxon>unclassified sequences</taxon>
        <taxon>metagenomes</taxon>
        <taxon>ecological metagenomes</taxon>
    </lineage>
</organism>
<name>A0A645I4G2_9ZZZZ</name>
<evidence type="ECO:0000313" key="2">
    <source>
        <dbReference type="EMBL" id="MPN45652.1"/>
    </source>
</evidence>
<accession>A0A645I4G2</accession>
<gene>
    <name evidence="2" type="ORF">SDC9_193221</name>
</gene>
<dbReference type="EMBL" id="VSSQ01105698">
    <property type="protein sequence ID" value="MPN45652.1"/>
    <property type="molecule type" value="Genomic_DNA"/>
</dbReference>
<protein>
    <submittedName>
        <fullName evidence="2">Uncharacterized protein</fullName>
    </submittedName>
</protein>
<evidence type="ECO:0000256" key="1">
    <source>
        <dbReference type="SAM" id="MobiDB-lite"/>
    </source>
</evidence>